<reference evidence="3" key="1">
    <citation type="journal article" date="2021" name="Front. Microbiol.">
        <title>Comprehensive Comparative Genomics and Phenotyping of Methylobacterium Species.</title>
        <authorList>
            <person name="Alessa O."/>
            <person name="Ogura Y."/>
            <person name="Fujitani Y."/>
            <person name="Takami H."/>
            <person name="Hayashi T."/>
            <person name="Sahin N."/>
            <person name="Tani A."/>
        </authorList>
    </citation>
    <scope>NUCLEOTIDE SEQUENCE</scope>
    <source>
        <strain evidence="3">DSM 19015</strain>
    </source>
</reference>
<dbReference type="SUPFAM" id="SSF52540">
    <property type="entry name" value="P-loop containing nucleoside triphosphate hydrolases"/>
    <property type="match status" value="1"/>
</dbReference>
<dbReference type="PANTHER" id="PTHR42700:SF1">
    <property type="entry name" value="SULFATE ADENYLYLTRANSFERASE"/>
    <property type="match status" value="1"/>
</dbReference>
<reference evidence="3" key="2">
    <citation type="submission" date="2021-08" db="EMBL/GenBank/DDBJ databases">
        <authorList>
            <person name="Tani A."/>
            <person name="Ola A."/>
            <person name="Ogura Y."/>
            <person name="Katsura K."/>
            <person name="Hayashi T."/>
        </authorList>
    </citation>
    <scope>NUCLEOTIDE SEQUENCE</scope>
    <source>
        <strain evidence="3">DSM 19015</strain>
    </source>
</reference>
<organism evidence="3 4">
    <name type="scientific">Methylobacterium iners</name>
    <dbReference type="NCBI Taxonomy" id="418707"/>
    <lineage>
        <taxon>Bacteria</taxon>
        <taxon>Pseudomonadati</taxon>
        <taxon>Pseudomonadota</taxon>
        <taxon>Alphaproteobacteria</taxon>
        <taxon>Hyphomicrobiales</taxon>
        <taxon>Methylobacteriaceae</taxon>
        <taxon>Methylobacterium</taxon>
    </lineage>
</organism>
<dbReference type="PANTHER" id="PTHR42700">
    <property type="entry name" value="SULFATE ADENYLYLTRANSFERASE"/>
    <property type="match status" value="1"/>
</dbReference>
<evidence type="ECO:0000256" key="1">
    <source>
        <dbReference type="ARBA" id="ARBA00022679"/>
    </source>
</evidence>
<dbReference type="RefSeq" id="WP_238243758.1">
    <property type="nucleotide sequence ID" value="NZ_BPQP01000027.1"/>
</dbReference>
<dbReference type="InterPro" id="IPR027417">
    <property type="entry name" value="P-loop_NTPase"/>
</dbReference>
<dbReference type="InterPro" id="IPR050512">
    <property type="entry name" value="Sulf_AdTrans/APS_kinase"/>
</dbReference>
<evidence type="ECO:0000313" key="3">
    <source>
        <dbReference type="EMBL" id="GJD94585.1"/>
    </source>
</evidence>
<keyword evidence="1" id="KW-0808">Transferase</keyword>
<evidence type="ECO:0000313" key="4">
    <source>
        <dbReference type="Proteomes" id="UP001055125"/>
    </source>
</evidence>
<dbReference type="Proteomes" id="UP001055125">
    <property type="component" value="Unassembled WGS sequence"/>
</dbReference>
<proteinExistence type="predicted"/>
<dbReference type="Gene3D" id="3.40.50.300">
    <property type="entry name" value="P-loop containing nucleotide triphosphate hydrolases"/>
    <property type="match status" value="1"/>
</dbReference>
<sequence length="153" mass="16608">MSGSLRKILVMGLPGAGKTTLSTLLAERLNAVHFNADAVRENINRDLGFAPADRIEQARRMGWLCDRVAVTGTFVIADFVCPTAETRAAFTAGGEAFVVFVDRIPAGRFADTNRLFEAPERHHLRVTPEGDPTHWADVTEAAIRGLPVPGSPR</sequence>
<keyword evidence="3" id="KW-0418">Kinase</keyword>
<dbReference type="InterPro" id="IPR059117">
    <property type="entry name" value="APS_kinase_dom"/>
</dbReference>
<evidence type="ECO:0000259" key="2">
    <source>
        <dbReference type="Pfam" id="PF01583"/>
    </source>
</evidence>
<dbReference type="Pfam" id="PF01583">
    <property type="entry name" value="APS_kinase"/>
    <property type="match status" value="1"/>
</dbReference>
<accession>A0ABQ4RW25</accession>
<name>A0ABQ4RW25_9HYPH</name>
<comment type="caution">
    <text evidence="3">The sequence shown here is derived from an EMBL/GenBank/DDBJ whole genome shotgun (WGS) entry which is preliminary data.</text>
</comment>
<gene>
    <name evidence="3" type="primary">cysC</name>
    <name evidence="3" type="ORF">OCOJLMKI_1788</name>
</gene>
<protein>
    <submittedName>
        <fullName evidence="3">Adenylyl-sulfate kinase</fullName>
    </submittedName>
</protein>
<dbReference type="GO" id="GO:0016301">
    <property type="term" value="F:kinase activity"/>
    <property type="evidence" value="ECO:0007669"/>
    <property type="project" value="UniProtKB-KW"/>
</dbReference>
<dbReference type="EMBL" id="BPQP01000027">
    <property type="protein sequence ID" value="GJD94585.1"/>
    <property type="molecule type" value="Genomic_DNA"/>
</dbReference>
<keyword evidence="4" id="KW-1185">Reference proteome</keyword>
<feature type="domain" description="APS kinase" evidence="2">
    <location>
        <begin position="8"/>
        <end position="102"/>
    </location>
</feature>